<proteinExistence type="predicted"/>
<sequence length="267" mass="30120">MGETSIDLQSVDQSTTSDSQRVILSLVKQPLVSTQDSANRSTAIADGLRRLGASQPSEGQVEGFLWDLWMVMVDVAYLVPPDHPWQDVLVEAVKNLQQTGGRVGTQDNDEPFLWSNLPKLNDYLLDKWFDPTELEEWSSEDVDAWKNLNSFASRLITPSFHPWLHFSQWQLKSALEDETPKGAVLDSRLWVATEWVLRCEELVFRLQGLNLGDSISGEGLRQLSAWKDRLAELEQQSEALELPPATAQRAKQTAEKMAEIEGDARRS</sequence>
<feature type="compositionally biased region" description="Basic and acidic residues" evidence="1">
    <location>
        <begin position="252"/>
        <end position="267"/>
    </location>
</feature>
<dbReference type="PANTHER" id="PTHR38797:SF4">
    <property type="entry name" value="NUCLEAR PORE COMPLEX PROTEIN NUP85"/>
    <property type="match status" value="1"/>
</dbReference>
<keyword evidence="3" id="KW-1185">Reference proteome</keyword>
<dbReference type="AlphaFoldDB" id="A0A4R8PV38"/>
<evidence type="ECO:0000256" key="1">
    <source>
        <dbReference type="SAM" id="MobiDB-lite"/>
    </source>
</evidence>
<gene>
    <name evidence="2" type="ORF">C8035_v004674</name>
</gene>
<organism evidence="2 3">
    <name type="scientific">Colletotrichum spinosum</name>
    <dbReference type="NCBI Taxonomy" id="1347390"/>
    <lineage>
        <taxon>Eukaryota</taxon>
        <taxon>Fungi</taxon>
        <taxon>Dikarya</taxon>
        <taxon>Ascomycota</taxon>
        <taxon>Pezizomycotina</taxon>
        <taxon>Sordariomycetes</taxon>
        <taxon>Hypocreomycetidae</taxon>
        <taxon>Glomerellales</taxon>
        <taxon>Glomerellaceae</taxon>
        <taxon>Colletotrichum</taxon>
        <taxon>Colletotrichum orbiculare species complex</taxon>
    </lineage>
</organism>
<name>A0A4R8PV38_9PEZI</name>
<evidence type="ECO:0000313" key="2">
    <source>
        <dbReference type="EMBL" id="TDZ29691.1"/>
    </source>
</evidence>
<evidence type="ECO:0000313" key="3">
    <source>
        <dbReference type="Proteomes" id="UP000295083"/>
    </source>
</evidence>
<protein>
    <submittedName>
        <fullName evidence="2">Uncharacterized protein</fullName>
    </submittedName>
</protein>
<dbReference type="EMBL" id="QAPG01000197">
    <property type="protein sequence ID" value="TDZ29691.1"/>
    <property type="molecule type" value="Genomic_DNA"/>
</dbReference>
<comment type="caution">
    <text evidence="2">The sequence shown here is derived from an EMBL/GenBank/DDBJ whole genome shotgun (WGS) entry which is preliminary data.</text>
</comment>
<dbReference type="Pfam" id="PF12311">
    <property type="entry name" value="DUF3632"/>
    <property type="match status" value="1"/>
</dbReference>
<accession>A0A4R8PV38</accession>
<reference evidence="2 3" key="1">
    <citation type="submission" date="2018-11" db="EMBL/GenBank/DDBJ databases">
        <title>Genome sequence and assembly of Colletotrichum spinosum.</title>
        <authorList>
            <person name="Gan P."/>
            <person name="Shirasu K."/>
        </authorList>
    </citation>
    <scope>NUCLEOTIDE SEQUENCE [LARGE SCALE GENOMIC DNA]</scope>
    <source>
        <strain evidence="2 3">CBS 515.97</strain>
    </source>
</reference>
<dbReference type="InterPro" id="IPR022085">
    <property type="entry name" value="OpdG"/>
</dbReference>
<dbReference type="PANTHER" id="PTHR38797">
    <property type="entry name" value="NUCLEAR PORE COMPLEX PROTEIN NUP85-RELATED"/>
    <property type="match status" value="1"/>
</dbReference>
<feature type="region of interest" description="Disordered" evidence="1">
    <location>
        <begin position="237"/>
        <end position="267"/>
    </location>
</feature>
<dbReference type="Proteomes" id="UP000295083">
    <property type="component" value="Unassembled WGS sequence"/>
</dbReference>
<dbReference type="InterPro" id="IPR053204">
    <property type="entry name" value="Oxopyrrolidines_Biosynth-assoc"/>
</dbReference>